<dbReference type="Gene3D" id="1.25.40.10">
    <property type="entry name" value="Tetratricopeptide repeat domain"/>
    <property type="match status" value="1"/>
</dbReference>
<dbReference type="AlphaFoldDB" id="A0A0K1PUV3"/>
<dbReference type="Proteomes" id="UP000064967">
    <property type="component" value="Chromosome"/>
</dbReference>
<keyword evidence="3" id="KW-1185">Reference proteome</keyword>
<proteinExistence type="predicted"/>
<evidence type="ECO:0000313" key="3">
    <source>
        <dbReference type="Proteomes" id="UP000064967"/>
    </source>
</evidence>
<gene>
    <name evidence="2" type="ORF">AKJ09_03972</name>
</gene>
<evidence type="ECO:0000256" key="1">
    <source>
        <dbReference type="SAM" id="MobiDB-lite"/>
    </source>
</evidence>
<dbReference type="STRING" id="1391654.AKJ09_03972"/>
<organism evidence="2 3">
    <name type="scientific">Labilithrix luteola</name>
    <dbReference type="NCBI Taxonomy" id="1391654"/>
    <lineage>
        <taxon>Bacteria</taxon>
        <taxon>Pseudomonadati</taxon>
        <taxon>Myxococcota</taxon>
        <taxon>Polyangia</taxon>
        <taxon>Polyangiales</taxon>
        <taxon>Labilitrichaceae</taxon>
        <taxon>Labilithrix</taxon>
    </lineage>
</organism>
<sequence length="389" mass="41956">MTQSTNAPPKPNAPGSGPAPQDGGLSIQGGAAILAPIQAFPNGVPANALVLIPLGPNGQQVEKEIVNGPVAVTMEQVWKLLGFNGPAVQVQDDQGRPIAIGRDDLLAGLEKHWTENQEDLDRGRIYSQELMKYEFPAKAEAVLAKIVARGGDGNDWLALGVAQLAQEKLDKAEGTLKGAQNLMKDNPYPSLHLAKLFHAKNDAKAERDSVERAIQIQPGNVDAWAYLFNFVKESESEDKAVAAIEELANVPVNAKTAAPFVALQGFYAGDETTRDKAIGFAKRGVERSPADPIPLIVLSALYGQSGKLDEVIKLLAPHEALMQQDVRIAHNYFQALFQARDMQKLTALLNKLATSPNREVKQFAIEQSRGLQQMLQQQQAALAAAATQK</sequence>
<evidence type="ECO:0000313" key="2">
    <source>
        <dbReference type="EMBL" id="AKU97308.1"/>
    </source>
</evidence>
<dbReference type="SUPFAM" id="SSF48452">
    <property type="entry name" value="TPR-like"/>
    <property type="match status" value="1"/>
</dbReference>
<protein>
    <submittedName>
        <fullName evidence="2">Uncharacterized protein</fullName>
    </submittedName>
</protein>
<dbReference type="RefSeq" id="WP_240488511.1">
    <property type="nucleotide sequence ID" value="NZ_CP012333.1"/>
</dbReference>
<dbReference type="KEGG" id="llu:AKJ09_03972"/>
<accession>A0A0K1PUV3</accession>
<dbReference type="InterPro" id="IPR011990">
    <property type="entry name" value="TPR-like_helical_dom_sf"/>
</dbReference>
<feature type="region of interest" description="Disordered" evidence="1">
    <location>
        <begin position="1"/>
        <end position="27"/>
    </location>
</feature>
<name>A0A0K1PUV3_9BACT</name>
<dbReference type="EMBL" id="CP012333">
    <property type="protein sequence ID" value="AKU97308.1"/>
    <property type="molecule type" value="Genomic_DNA"/>
</dbReference>
<reference evidence="2 3" key="1">
    <citation type="submission" date="2015-08" db="EMBL/GenBank/DDBJ databases">
        <authorList>
            <person name="Babu N.S."/>
            <person name="Beckwith C.J."/>
            <person name="Beseler K.G."/>
            <person name="Brison A."/>
            <person name="Carone J.V."/>
            <person name="Caskin T.P."/>
            <person name="Diamond M."/>
            <person name="Durham M.E."/>
            <person name="Foxe J.M."/>
            <person name="Go M."/>
            <person name="Henderson B.A."/>
            <person name="Jones I.B."/>
            <person name="McGettigan J.A."/>
            <person name="Micheletti S.J."/>
            <person name="Nasrallah M.E."/>
            <person name="Ortiz D."/>
            <person name="Piller C.R."/>
            <person name="Privatt S.R."/>
            <person name="Schneider S.L."/>
            <person name="Sharp S."/>
            <person name="Smith T.C."/>
            <person name="Stanton J.D."/>
            <person name="Ullery H.E."/>
            <person name="Wilson R.J."/>
            <person name="Serrano M.G."/>
            <person name="Buck G."/>
            <person name="Lee V."/>
            <person name="Wang Y."/>
            <person name="Carvalho R."/>
            <person name="Voegtly L."/>
            <person name="Shi R."/>
            <person name="Duckworth R."/>
            <person name="Johnson A."/>
            <person name="Loviza R."/>
            <person name="Walstead R."/>
            <person name="Shah Z."/>
            <person name="Kiflezghi M."/>
            <person name="Wade K."/>
            <person name="Ball S.L."/>
            <person name="Bradley K.W."/>
            <person name="Asai D.J."/>
            <person name="Bowman C.A."/>
            <person name="Russell D.A."/>
            <person name="Pope W.H."/>
            <person name="Jacobs-Sera D."/>
            <person name="Hendrix R.W."/>
            <person name="Hatfull G.F."/>
        </authorList>
    </citation>
    <scope>NUCLEOTIDE SEQUENCE [LARGE SCALE GENOMIC DNA]</scope>
    <source>
        <strain evidence="2 3">DSM 27648</strain>
    </source>
</reference>